<dbReference type="InterPro" id="IPR026699">
    <property type="entry name" value="Exosome_RNA_bind1/RRP40/RRP4"/>
</dbReference>
<dbReference type="GO" id="GO:0071035">
    <property type="term" value="P:nuclear polyadenylation-dependent rRNA catabolic process"/>
    <property type="evidence" value="ECO:0007669"/>
    <property type="project" value="EnsemblFungi"/>
</dbReference>
<dbReference type="GO" id="GO:0071038">
    <property type="term" value="P:TRAMP-dependent tRNA surveillance pathway"/>
    <property type="evidence" value="ECO:0007669"/>
    <property type="project" value="EnsemblFungi"/>
</dbReference>
<dbReference type="SUPFAM" id="SSF54791">
    <property type="entry name" value="Eukaryotic type KH-domain (KH-domain type I)"/>
    <property type="match status" value="1"/>
</dbReference>
<dbReference type="GO" id="GO:0071051">
    <property type="term" value="P:poly(A)-dependent snoRNA 3'-end processing"/>
    <property type="evidence" value="ECO:0007669"/>
    <property type="project" value="TreeGrafter"/>
</dbReference>
<dbReference type="InterPro" id="IPR012340">
    <property type="entry name" value="NA-bd_OB-fold"/>
</dbReference>
<dbReference type="GO" id="GO:0000176">
    <property type="term" value="C:nuclear exosome (RNase complex)"/>
    <property type="evidence" value="ECO:0007669"/>
    <property type="project" value="EnsemblFungi"/>
</dbReference>
<evidence type="ECO:0000259" key="6">
    <source>
        <dbReference type="Pfam" id="PF18311"/>
    </source>
</evidence>
<evidence type="ECO:0000256" key="4">
    <source>
        <dbReference type="ARBA" id="ARBA00022884"/>
    </source>
</evidence>
<dbReference type="InParanoid" id="Q6BRQ0"/>
<feature type="domain" description="Exosome complex exonuclease Rrp40 N-terminal" evidence="6">
    <location>
        <begin position="21"/>
        <end position="65"/>
    </location>
</feature>
<dbReference type="GO" id="GO:0005730">
    <property type="term" value="C:nucleolus"/>
    <property type="evidence" value="ECO:0007669"/>
    <property type="project" value="EnsemblFungi"/>
</dbReference>
<dbReference type="InterPro" id="IPR004088">
    <property type="entry name" value="KH_dom_type_1"/>
</dbReference>
<dbReference type="Proteomes" id="UP000000599">
    <property type="component" value="Chromosome D"/>
</dbReference>
<name>Q6BRQ0_DEBHA</name>
<dbReference type="FunFam" id="2.40.50.140:FF:000127">
    <property type="entry name" value="Exosome complex component RRP40"/>
    <property type="match status" value="1"/>
</dbReference>
<accession>Q6BRQ0</accession>
<organism evidence="7 8">
    <name type="scientific">Debaryomyces hansenii (strain ATCC 36239 / CBS 767 / BCRC 21394 / JCM 1990 / NBRC 0083 / IGC 2968)</name>
    <name type="common">Yeast</name>
    <name type="synonym">Torulaspora hansenii</name>
    <dbReference type="NCBI Taxonomy" id="284592"/>
    <lineage>
        <taxon>Eukaryota</taxon>
        <taxon>Fungi</taxon>
        <taxon>Dikarya</taxon>
        <taxon>Ascomycota</taxon>
        <taxon>Saccharomycotina</taxon>
        <taxon>Pichiomycetes</taxon>
        <taxon>Debaryomycetaceae</taxon>
        <taxon>Debaryomyces</taxon>
    </lineage>
</organism>
<dbReference type="GO" id="GO:0071034">
    <property type="term" value="P:CUT catabolic process"/>
    <property type="evidence" value="ECO:0007669"/>
    <property type="project" value="TreeGrafter"/>
</dbReference>
<dbReference type="GeneID" id="2901367"/>
<feature type="domain" description="K Homology" evidence="5">
    <location>
        <begin position="156"/>
        <end position="203"/>
    </location>
</feature>
<dbReference type="HOGENOM" id="CLU_069847_1_0_1"/>
<dbReference type="GO" id="GO:0000177">
    <property type="term" value="C:cytoplasmic exosome (RNase complex)"/>
    <property type="evidence" value="ECO:0007669"/>
    <property type="project" value="EnsemblFungi"/>
</dbReference>
<keyword evidence="3" id="KW-0271">Exosome</keyword>
<evidence type="ECO:0000259" key="5">
    <source>
        <dbReference type="Pfam" id="PF15985"/>
    </source>
</evidence>
<dbReference type="RefSeq" id="XP_459120.1">
    <property type="nucleotide sequence ID" value="XM_459120.1"/>
</dbReference>
<proteinExistence type="predicted"/>
<keyword evidence="4" id="KW-0694">RNA-binding</keyword>
<dbReference type="InterPro" id="IPR036612">
    <property type="entry name" value="KH_dom_type_1_sf"/>
</dbReference>
<evidence type="ECO:0000256" key="2">
    <source>
        <dbReference type="ARBA" id="ARBA00022490"/>
    </source>
</evidence>
<sequence length="259" mass="28579">MVSNIVIPGDGILNDTNTTKTTIGPGIYKNPQTQEIIPASAGILNVKTNKQNTNTVIFTDSNSKRYIPQTNDFVIGIIVGVFGESYKVQLQDFSTSVQLSMMAFPNASKKNRPNLKIGQAVYARVSQAIPEIDTELECIDPITGKEGGFGLLDESGYIFNINLNFARELLFNQSSVFLEKLSTKCKFEIAIGINGKVWLKCGDGIKKQTNDAEDDDKEKSSSSARDLRATLAACRFLTKCQHINPSQIDIELKEAFKHF</sequence>
<dbReference type="PANTHER" id="PTHR21321">
    <property type="entry name" value="PNAS-3 RELATED"/>
    <property type="match status" value="1"/>
</dbReference>
<dbReference type="InterPro" id="IPR041054">
    <property type="entry name" value="Rrp40_N_euk"/>
</dbReference>
<dbReference type="InterPro" id="IPR049469">
    <property type="entry name" value="RRP40_KH-I"/>
</dbReference>
<dbReference type="OrthoDB" id="340500at2759"/>
<dbReference type="CDD" id="cd22526">
    <property type="entry name" value="KH-I_Rrp40"/>
    <property type="match status" value="1"/>
</dbReference>
<keyword evidence="2" id="KW-0963">Cytoplasm</keyword>
<reference evidence="7 8" key="1">
    <citation type="journal article" date="2004" name="Nature">
        <title>Genome evolution in yeasts.</title>
        <authorList>
            <consortium name="Genolevures"/>
            <person name="Dujon B."/>
            <person name="Sherman D."/>
            <person name="Fischer G."/>
            <person name="Durrens P."/>
            <person name="Casaregola S."/>
            <person name="Lafontaine I."/>
            <person name="de Montigny J."/>
            <person name="Marck C."/>
            <person name="Neuveglise C."/>
            <person name="Talla E."/>
            <person name="Goffard N."/>
            <person name="Frangeul L."/>
            <person name="Aigle M."/>
            <person name="Anthouard V."/>
            <person name="Babour A."/>
            <person name="Barbe V."/>
            <person name="Barnay S."/>
            <person name="Blanchin S."/>
            <person name="Beckerich J.M."/>
            <person name="Beyne E."/>
            <person name="Bleykasten C."/>
            <person name="Boisrame A."/>
            <person name="Boyer J."/>
            <person name="Cattolico L."/>
            <person name="Confanioleri F."/>
            <person name="de Daruvar A."/>
            <person name="Despons L."/>
            <person name="Fabre E."/>
            <person name="Fairhead C."/>
            <person name="Ferry-Dumazet H."/>
            <person name="Groppi A."/>
            <person name="Hantraye F."/>
            <person name="Hennequin C."/>
            <person name="Jauniaux N."/>
            <person name="Joyet P."/>
            <person name="Kachouri R."/>
            <person name="Kerrest A."/>
            <person name="Koszul R."/>
            <person name="Lemaire M."/>
            <person name="Lesur I."/>
            <person name="Ma L."/>
            <person name="Muller H."/>
            <person name="Nicaud J.M."/>
            <person name="Nikolski M."/>
            <person name="Oztas S."/>
            <person name="Ozier-Kalogeropoulos O."/>
            <person name="Pellenz S."/>
            <person name="Potier S."/>
            <person name="Richard G.F."/>
            <person name="Straub M.L."/>
            <person name="Suleau A."/>
            <person name="Swennene D."/>
            <person name="Tekaia F."/>
            <person name="Wesolowski-Louvel M."/>
            <person name="Westhof E."/>
            <person name="Wirth B."/>
            <person name="Zeniou-Meyer M."/>
            <person name="Zivanovic I."/>
            <person name="Bolotin-Fukuhara M."/>
            <person name="Thierry A."/>
            <person name="Bouchier C."/>
            <person name="Caudron B."/>
            <person name="Scarpelli C."/>
            <person name="Gaillardin C."/>
            <person name="Weissenbach J."/>
            <person name="Wincker P."/>
            <person name="Souciet J.L."/>
        </authorList>
    </citation>
    <scope>NUCLEOTIDE SEQUENCE [LARGE SCALE GENOMIC DNA]</scope>
    <source>
        <strain evidence="8">ATCC 36239 / CBS 767 / BCRC 21394 / JCM 1990 / NBRC 0083 / IGC 2968</strain>
    </source>
</reference>
<dbReference type="GO" id="GO:0034475">
    <property type="term" value="P:U4 snRNA 3'-end processing"/>
    <property type="evidence" value="ECO:0007669"/>
    <property type="project" value="TreeGrafter"/>
</dbReference>
<gene>
    <name evidence="7" type="ordered locus">DEHA2D14718g</name>
</gene>
<dbReference type="VEuPathDB" id="FungiDB:DEHA2D14718g"/>
<evidence type="ECO:0000313" key="8">
    <source>
        <dbReference type="Proteomes" id="UP000000599"/>
    </source>
</evidence>
<protein>
    <submittedName>
        <fullName evidence="7">DEHA2D14718p</fullName>
    </submittedName>
</protein>
<evidence type="ECO:0000256" key="3">
    <source>
        <dbReference type="ARBA" id="ARBA00022835"/>
    </source>
</evidence>
<evidence type="ECO:0000256" key="1">
    <source>
        <dbReference type="ARBA" id="ARBA00004123"/>
    </source>
</evidence>
<dbReference type="Pfam" id="PF15985">
    <property type="entry name" value="KH_6"/>
    <property type="match status" value="1"/>
</dbReference>
<dbReference type="Gene3D" id="3.30.1370.10">
    <property type="entry name" value="K Homology domain, type 1"/>
    <property type="match status" value="1"/>
</dbReference>
<dbReference type="Gene3D" id="2.40.50.100">
    <property type="match status" value="1"/>
</dbReference>
<dbReference type="Pfam" id="PF21262">
    <property type="entry name" value="RRP40_S1"/>
    <property type="match status" value="1"/>
</dbReference>
<comment type="subcellular location">
    <subcellularLocation>
        <location evidence="1">Nucleus</location>
    </subcellularLocation>
</comment>
<dbReference type="SUPFAM" id="SSF50249">
    <property type="entry name" value="Nucleic acid-binding proteins"/>
    <property type="match status" value="1"/>
</dbReference>
<dbReference type="GO" id="GO:0003723">
    <property type="term" value="F:RNA binding"/>
    <property type="evidence" value="ECO:0007669"/>
    <property type="project" value="UniProtKB-KW"/>
</dbReference>
<dbReference type="Gene3D" id="2.40.50.140">
    <property type="entry name" value="Nucleic acid-binding proteins"/>
    <property type="match status" value="1"/>
</dbReference>
<dbReference type="KEGG" id="dha:DEHA2D14718g"/>
<dbReference type="OMA" id="SYMAFPN"/>
<dbReference type="FunCoup" id="Q6BRQ0">
    <property type="interactions" value="851"/>
</dbReference>
<keyword evidence="8" id="KW-1185">Reference proteome</keyword>
<dbReference type="GO" id="GO:0030145">
    <property type="term" value="F:manganese ion binding"/>
    <property type="evidence" value="ECO:0007669"/>
    <property type="project" value="EnsemblFungi"/>
</dbReference>
<dbReference type="EMBL" id="CR382136">
    <property type="protein sequence ID" value="CAG87289.1"/>
    <property type="molecule type" value="Genomic_DNA"/>
</dbReference>
<dbReference type="AlphaFoldDB" id="Q6BRQ0"/>
<dbReference type="PANTHER" id="PTHR21321:SF1">
    <property type="entry name" value="EXOSOME COMPLEX COMPONENT RRP40"/>
    <property type="match status" value="1"/>
</dbReference>
<dbReference type="eggNOG" id="KOG1004">
    <property type="taxonomic scope" value="Eukaryota"/>
</dbReference>
<evidence type="ECO:0000313" key="7">
    <source>
        <dbReference type="EMBL" id="CAG87289.1"/>
    </source>
</evidence>
<dbReference type="STRING" id="284592.Q6BRQ0"/>
<dbReference type="Pfam" id="PF18311">
    <property type="entry name" value="Rrp40_N"/>
    <property type="match status" value="1"/>
</dbReference>
<dbReference type="GO" id="GO:0000467">
    <property type="term" value="P:exonucleolytic trimming to generate mature 3'-end of 5.8S rRNA from tricistronic rRNA transcript (SSU-rRNA, 5.8S rRNA, LSU-rRNA)"/>
    <property type="evidence" value="ECO:0007669"/>
    <property type="project" value="EnsemblFungi"/>
</dbReference>